<organism evidence="3 4">
    <name type="scientific">Mytilus coruscus</name>
    <name type="common">Sea mussel</name>
    <dbReference type="NCBI Taxonomy" id="42192"/>
    <lineage>
        <taxon>Eukaryota</taxon>
        <taxon>Metazoa</taxon>
        <taxon>Spiralia</taxon>
        <taxon>Lophotrochozoa</taxon>
        <taxon>Mollusca</taxon>
        <taxon>Bivalvia</taxon>
        <taxon>Autobranchia</taxon>
        <taxon>Pteriomorphia</taxon>
        <taxon>Mytilida</taxon>
        <taxon>Mytiloidea</taxon>
        <taxon>Mytilidae</taxon>
        <taxon>Mytilinae</taxon>
        <taxon>Mytilus</taxon>
    </lineage>
</organism>
<dbReference type="PANTHER" id="PTHR46534">
    <property type="entry name" value="IGGFC_BINDING DOMAIN-CONTAINING PROTEIN"/>
    <property type="match status" value="1"/>
</dbReference>
<protein>
    <recommendedName>
        <fullName evidence="2">IgGFc-binding protein N-terminal domain-containing protein</fullName>
    </recommendedName>
</protein>
<evidence type="ECO:0000313" key="3">
    <source>
        <dbReference type="EMBL" id="CAC5395658.1"/>
    </source>
</evidence>
<gene>
    <name evidence="3" type="ORF">MCOR_30302</name>
</gene>
<reference evidence="3 4" key="1">
    <citation type="submission" date="2020-06" db="EMBL/GenBank/DDBJ databases">
        <authorList>
            <person name="Li R."/>
            <person name="Bekaert M."/>
        </authorList>
    </citation>
    <scope>NUCLEOTIDE SEQUENCE [LARGE SCALE GENOMIC DNA]</scope>
    <source>
        <strain evidence="4">wild</strain>
    </source>
</reference>
<dbReference type="EMBL" id="CACVKT020005559">
    <property type="protein sequence ID" value="CAC5395658.1"/>
    <property type="molecule type" value="Genomic_DNA"/>
</dbReference>
<keyword evidence="1" id="KW-1133">Transmembrane helix</keyword>
<name>A0A6J8CGP4_MYTCO</name>
<dbReference type="Proteomes" id="UP000507470">
    <property type="component" value="Unassembled WGS sequence"/>
</dbReference>
<dbReference type="Pfam" id="PF17517">
    <property type="entry name" value="IgGFc_binding"/>
    <property type="match status" value="1"/>
</dbReference>
<dbReference type="InterPro" id="IPR035234">
    <property type="entry name" value="IgGFc-bd_N"/>
</dbReference>
<feature type="transmembrane region" description="Helical" evidence="1">
    <location>
        <begin position="567"/>
        <end position="589"/>
    </location>
</feature>
<sequence>MRIDAIVRCYVLNESLQGVEGIFWQIEVSVQHLQFDVFHCGDVEKLIKKRQSLTDPILYYAYAEEIYSIVLNLSETQETKLDVHVCAVCKNPCFSNVQCSTCAQYIHEQCSKGNMSGKDNKGKHFIFGFMDNLAGAVPEVFITTDCRCTVNVNISTPLYNTSFFESFSLNKHEVYNFAFNPSIQGGPGILLNNKGIEIKSDKEIAVYAVNKAIYSTDAFVVLPLDTLGVNYYVITWSNQAEFMIIATEQNTKVWIVIAKGTNIRYNGVTYTSGMTLNISMNRYQTFHVHGGPDYTGTRISSNNPITVISGAYCTRIGSGACDHLSSQLTPVETLGNTFVTISMPNCYRPVNFKIVTSENDTGVNITGIAHVNLSEPGDKYLFQITDQSSKLVSSTKPIAIAFFAEGGCGLSKGDPAMILLQPTQQFAADYTFTTIDYPTNSFNDALTIVIPEKEIGGLKLDGLNISANWRSIDGSNDLQITDINVTKGAHTIYHVNSIVTFLAVSTGIADYNSYGYSSGQRLAPINSNCTPSITVPGDIIDNDCDGLIDEELQDGIEIVGENLSTDMLIAGVLSALFALSCFSTAMYFLQRKLKGKNGQVEDVFQSISSNNIPPVHSTVHFKV</sequence>
<evidence type="ECO:0000256" key="1">
    <source>
        <dbReference type="SAM" id="Phobius"/>
    </source>
</evidence>
<keyword evidence="4" id="KW-1185">Reference proteome</keyword>
<dbReference type="AlphaFoldDB" id="A0A6J8CGP4"/>
<keyword evidence="1" id="KW-0472">Membrane</keyword>
<dbReference type="PANTHER" id="PTHR46534:SF2">
    <property type="entry name" value="VWFD DOMAIN-CONTAINING PROTEIN"/>
    <property type="match status" value="1"/>
</dbReference>
<dbReference type="CDD" id="cd20805">
    <property type="entry name" value="C1_DGK_rpt2"/>
    <property type="match status" value="1"/>
</dbReference>
<proteinExistence type="predicted"/>
<accession>A0A6J8CGP4</accession>
<evidence type="ECO:0000259" key="2">
    <source>
        <dbReference type="Pfam" id="PF17517"/>
    </source>
</evidence>
<keyword evidence="1" id="KW-0812">Transmembrane</keyword>
<evidence type="ECO:0000313" key="4">
    <source>
        <dbReference type="Proteomes" id="UP000507470"/>
    </source>
</evidence>
<dbReference type="OrthoDB" id="6136119at2759"/>
<feature type="domain" description="IgGFc-binding protein N-terminal" evidence="2">
    <location>
        <begin position="217"/>
        <end position="497"/>
    </location>
</feature>